<organism evidence="1 2">
    <name type="scientific">Croceibacterium atlanticum</name>
    <dbReference type="NCBI Taxonomy" id="1267766"/>
    <lineage>
        <taxon>Bacteria</taxon>
        <taxon>Pseudomonadati</taxon>
        <taxon>Pseudomonadota</taxon>
        <taxon>Alphaproteobacteria</taxon>
        <taxon>Sphingomonadales</taxon>
        <taxon>Erythrobacteraceae</taxon>
        <taxon>Croceibacterium</taxon>
    </lineage>
</organism>
<dbReference type="RefSeq" id="WP_156320111.1">
    <property type="nucleotide sequence ID" value="NZ_CP011452.2"/>
</dbReference>
<dbReference type="PATRIC" id="fig|1267766.3.peg.1906"/>
<dbReference type="OrthoDB" id="7393710at2"/>
<name>A0A0F7KUR2_9SPHN</name>
<proteinExistence type="predicted"/>
<dbReference type="STRING" id="1267766.WYH_01885"/>
<dbReference type="EMBL" id="CP011452">
    <property type="protein sequence ID" value="AKH42921.1"/>
    <property type="molecule type" value="Genomic_DNA"/>
</dbReference>
<protein>
    <submittedName>
        <fullName evidence="1">Uncharacterized protein</fullName>
    </submittedName>
</protein>
<evidence type="ECO:0000313" key="2">
    <source>
        <dbReference type="Proteomes" id="UP000034392"/>
    </source>
</evidence>
<keyword evidence="2" id="KW-1185">Reference proteome</keyword>
<sequence length="1545" mass="154943">MLNKAILLATASLLTVSQPARAADYIFGQNGAVPEGSWQERQGGVTQIRLDDGSIVGLVGKARFRISEGQIVIADGAATVKSPANSQVIVNFEGGGNAILRGAASLTVNAGMVRGHVLQGSMTVDGNGGRQTFDAGSAWRMAASAAPARVFANPAQQGPAATVAQLRAQGIRAAAFNGLPVSLGQALGAIGASGDVVQAARAIDGRALRPVSGSLPAGDVERLLAYSNRLAATLAQLRAGGGASLSPGLVDTYLRFLASGGAAGEFQASYNAILTRYLELLAAGGSPGNFNGANIDAVNAYLAYLRDNGLLDRIVGIEQSLVAAYLDYLASGGNPAQFQYGPAIDTDLLAEYGAAISAYLAYIAQGGDIAGYSGATAAQIRLYLAALEASGMLDSLFSAQAQLLRAYLAHLEGGGLPGDFTGFDPDIDPQPGPTPAQMLAAVDGFLDHIKADGLPSEYSAADFETLKTYFNDSVSLALQQAGRAEDNHLLNTYFSYVSFENPDADAFPGLPALGGTVATYAMAQSINRPQAVEVAAVSTGGFTAPLVLDAEGVPVYISNDILVDGGSSAAERDQGAATTSTRVTGDQFTLAGGSFALGDNQGMHFTTAVPLSNVPSSATINYVLDSATSPTFNDGSSAPGTFDAALAVKYDGLQIRMAAEGSVVMPGDATYTFTTPGGLDGLDSLAVTAFAASADRIAIQQTAALSGTGKACVSGAAGCEIYLGATPAGAGANALVLAYGSRNGGAGSVGFTGSAGFVAGSGDDGGDPDGELPGGGLVGAGFDTDGMVAYRTTFYDRGSGRLATNYGAHNDTASRNADGGFDTISRGGTTSFDRNGLALIEQRGDDDVLLTRYGAGTFKANGTDITVPAGRYLDMVAISDVAPTLPVSGTATYLIDDYNIQTTSDLPNAGLDLTIGVAFGPVPRMAAEGVLRLDADYGFATPGGLAGVATSGAVLSSSSGFAMAPFTSGSGDYCTNLAACSLRILGSLNEDFDLFAGTFLTIGGAEQATGVFSARSDDLAGISLDAGAGVASGSLAMAFAHDGQLPLYINAGGSNLTLNTINRLAMFDGVYDDRGLVSLTYNDTNPSQAGNLLFARGAGMAVADLAGGADWQLGRYTGGRLEGSAAIYGPNNGAHYAVLAPLVNAPSNGTINYALKAATRPVYSDQSTAPGTFTGAMAVRFAAAPTVGLEGTVTMPDATYSFQTSGGAANPANGAALLDTSGESGLTFFANLDASVSADTSVCLAGGACEVSLGGQIGGDGAGWASLGYIIRGASVETPKVSGAAVFEGGAFVPDAPPLEGTAVENQITTYASSVIGIDQRQPTTVTYEDATGAPIAYSFSPPNEEPTIGGASLNEAGSVADVIGWARWAGGETGGRYYAMGSVALPADGGWHVVSGTPATNLPVSGTATYAVAGATNPTIRDGSLAPGSATGTAAVAFGATPRVGIDVAVSIGGSTYNIATNGGAANPGTGIEVGTSGTNNMVFREYNLTASGSGAVCGGSGACGAVFTGFLAGEGASHIGLSYTFGNTGFDKQVDGGIVFGKN</sequence>
<evidence type="ECO:0000313" key="1">
    <source>
        <dbReference type="EMBL" id="AKH42921.1"/>
    </source>
</evidence>
<reference evidence="1" key="1">
    <citation type="submission" date="2015-05" db="EMBL/GenBank/DDBJ databases">
        <title>The complete genome of Altererythrobacter atlanticus strain 26DY36.</title>
        <authorList>
            <person name="Wu Y.-H."/>
            <person name="Cheng H."/>
            <person name="Wu X.-W."/>
        </authorList>
    </citation>
    <scope>NUCLEOTIDE SEQUENCE [LARGE SCALE GENOMIC DNA]</scope>
    <source>
        <strain evidence="1">26DY36</strain>
    </source>
</reference>
<dbReference type="KEGG" id="aay:WYH_01885"/>
<gene>
    <name evidence="1" type="ORF">WYH_01885</name>
</gene>
<dbReference type="Proteomes" id="UP000034392">
    <property type="component" value="Chromosome"/>
</dbReference>
<accession>A0A0F7KUR2</accession>